<dbReference type="RefSeq" id="WP_069798157.1">
    <property type="nucleotide sequence ID" value="NZ_CP034157.1"/>
</dbReference>
<sequence length="288" mass="34754">MITLIILTYNEELHLQRCLESVKNLAERIIIVDSFSTDRTFEIAQNHGVKFLQRKFINQADQLNWALENLNIDTEWILRLDADEYLTPELYKEINDRIKTIPHNVNGIVFKLRVYFMGKWIKNGGYYPMKLLRMWRNGKASIDNKMMDERMNVLSGEILEFNHDLVDENLSTLVHWTDKHNNYSTREAIVRLDAKYKFLNETEQLVHKSNKQFYLKLPLFFRALFYFCFRFFLKRGFLDGKQGLIWHFLQGFWYQFLVDAKIFQIEYLAKKENKTVKQIIEEKFNFKF</sequence>
<dbReference type="SUPFAM" id="SSF53448">
    <property type="entry name" value="Nucleotide-diphospho-sugar transferases"/>
    <property type="match status" value="1"/>
</dbReference>
<gene>
    <name evidence="3" type="ORF">BHF72_2097</name>
</gene>
<dbReference type="Proteomes" id="UP000095601">
    <property type="component" value="Unassembled WGS sequence"/>
</dbReference>
<dbReference type="Pfam" id="PF00535">
    <property type="entry name" value="Glycos_transf_2"/>
    <property type="match status" value="1"/>
</dbReference>
<dbReference type="EMBL" id="MKGI01000041">
    <property type="protein sequence ID" value="OEL11456.1"/>
    <property type="molecule type" value="Genomic_DNA"/>
</dbReference>
<evidence type="ECO:0000256" key="1">
    <source>
        <dbReference type="ARBA" id="ARBA00038494"/>
    </source>
</evidence>
<feature type="domain" description="Glycosyltransferase 2-like" evidence="2">
    <location>
        <begin position="4"/>
        <end position="113"/>
    </location>
</feature>
<dbReference type="PANTHER" id="PTHR43630">
    <property type="entry name" value="POLY-BETA-1,6-N-ACETYL-D-GLUCOSAMINE SYNTHASE"/>
    <property type="match status" value="1"/>
</dbReference>
<evidence type="ECO:0000313" key="4">
    <source>
        <dbReference type="Proteomes" id="UP000095601"/>
    </source>
</evidence>
<evidence type="ECO:0000259" key="2">
    <source>
        <dbReference type="Pfam" id="PF00535"/>
    </source>
</evidence>
<dbReference type="CDD" id="cd02511">
    <property type="entry name" value="Beta4Glucosyltransferase"/>
    <property type="match status" value="1"/>
</dbReference>
<name>A0A1E5UEZ1_9FLAO</name>
<keyword evidence="4" id="KW-1185">Reference proteome</keyword>
<comment type="similarity">
    <text evidence="1">Belongs to the glycosyltransferase 2 family. WaaE/KdtX subfamily.</text>
</comment>
<keyword evidence="3" id="KW-0808">Transferase</keyword>
<comment type="caution">
    <text evidence="3">The sequence shown here is derived from an EMBL/GenBank/DDBJ whole genome shotgun (WGS) entry which is preliminary data.</text>
</comment>
<accession>A0A1E5UEZ1</accession>
<dbReference type="GO" id="GO:0016740">
    <property type="term" value="F:transferase activity"/>
    <property type="evidence" value="ECO:0007669"/>
    <property type="project" value="UniProtKB-KW"/>
</dbReference>
<dbReference type="AlphaFoldDB" id="A0A1E5UEZ1"/>
<dbReference type="OrthoDB" id="9815923at2"/>
<dbReference type="PATRIC" id="fig|237258.4.peg.2259"/>
<dbReference type="Gene3D" id="3.90.550.10">
    <property type="entry name" value="Spore Coat Polysaccharide Biosynthesis Protein SpsA, Chain A"/>
    <property type="match status" value="1"/>
</dbReference>
<organism evidence="3 4">
    <name type="scientific">Cloacibacterium normanense</name>
    <dbReference type="NCBI Taxonomy" id="237258"/>
    <lineage>
        <taxon>Bacteria</taxon>
        <taxon>Pseudomonadati</taxon>
        <taxon>Bacteroidota</taxon>
        <taxon>Flavobacteriia</taxon>
        <taxon>Flavobacteriales</taxon>
        <taxon>Weeksellaceae</taxon>
    </lineage>
</organism>
<evidence type="ECO:0000313" key="3">
    <source>
        <dbReference type="EMBL" id="OEL11456.1"/>
    </source>
</evidence>
<dbReference type="InterPro" id="IPR029044">
    <property type="entry name" value="Nucleotide-diphossugar_trans"/>
</dbReference>
<reference evidence="3 4" key="1">
    <citation type="submission" date="2016-09" db="EMBL/GenBank/DDBJ databases">
        <authorList>
            <person name="Capua I."/>
            <person name="De Benedictis P."/>
            <person name="Joannis T."/>
            <person name="Lombin L.H."/>
            <person name="Cattoli G."/>
        </authorList>
    </citation>
    <scope>NUCLEOTIDE SEQUENCE [LARGE SCALE GENOMIC DNA]</scope>
    <source>
        <strain evidence="3 4">NRS-1</strain>
    </source>
</reference>
<proteinExistence type="inferred from homology"/>
<dbReference type="PANTHER" id="PTHR43630:SF2">
    <property type="entry name" value="GLYCOSYLTRANSFERASE"/>
    <property type="match status" value="1"/>
</dbReference>
<dbReference type="KEGG" id="cnr:EB819_08390"/>
<dbReference type="InterPro" id="IPR001173">
    <property type="entry name" value="Glyco_trans_2-like"/>
</dbReference>
<dbReference type="STRING" id="237258.SAMN04489756_11012"/>
<protein>
    <submittedName>
        <fullName evidence="3">Glycosyl transferase 2 family protein</fullName>
    </submittedName>
</protein>